<feature type="chain" id="PRO_5046424877" evidence="2">
    <location>
        <begin position="18"/>
        <end position="458"/>
    </location>
</feature>
<feature type="signal peptide" evidence="2">
    <location>
        <begin position="1"/>
        <end position="17"/>
    </location>
</feature>
<keyword evidence="5" id="KW-1185">Reference proteome</keyword>
<name>A0ABS3JLV4_9BACT</name>
<accession>A0ABS3JLV4</accession>
<proteinExistence type="predicted"/>
<organism evidence="4 5">
    <name type="scientific">Fibrella forsythiae</name>
    <dbReference type="NCBI Taxonomy" id="2817061"/>
    <lineage>
        <taxon>Bacteria</taxon>
        <taxon>Pseudomonadati</taxon>
        <taxon>Bacteroidota</taxon>
        <taxon>Cytophagia</taxon>
        <taxon>Cytophagales</taxon>
        <taxon>Spirosomataceae</taxon>
        <taxon>Fibrella</taxon>
    </lineage>
</organism>
<evidence type="ECO:0000313" key="5">
    <source>
        <dbReference type="Proteomes" id="UP000664628"/>
    </source>
</evidence>
<dbReference type="InterPro" id="IPR030959">
    <property type="entry name" value="GWxTD_dom"/>
</dbReference>
<dbReference type="Proteomes" id="UP000664628">
    <property type="component" value="Unassembled WGS sequence"/>
</dbReference>
<dbReference type="EMBL" id="JAFMYW010000006">
    <property type="protein sequence ID" value="MBO0950978.1"/>
    <property type="molecule type" value="Genomic_DNA"/>
</dbReference>
<evidence type="ECO:0000256" key="1">
    <source>
        <dbReference type="SAM" id="MobiDB-lite"/>
    </source>
</evidence>
<sequence length="458" mass="52340">MRSYLLLPILALLAACAPQKPQFPMPDRSATAQQPARTRTISSDPTPSRTNTSSRPAPSTSVGAAPTAPEQANSEWAVSSIKGKFLDIDTSAVRIYLSITTTQPNGQPMSVETFRERFIVNYVMYPDYNNRERLGYGNIPITPESIQKIDDRLMLTFTLNRPKGATNAILLTEISETGTGKKSLNDLPLRFKPTKLTDQYAVFDATGRLPQLRNFVQAKDTFMIRDVPGTKKNLYVYRYKHEFDPALPPMTATQRPAPRTLNIDTTMVVSTNEPIRLPGEGLYYFVADTTDQFGLGLMATDARYPKMTRPERLVKPLLYMSTGTEIAELNNTKEAKKALDRYWLSLMAGNEEVAKQAIRAYYNRVEDANQLFTTYKEGWKTDKGMIFIILGSPDRVQRSRDREVWVYNRRNNLSEVNFTFNRKQNQFVEDHYELVRYSEYQPIWYPIVEAWRTGAIRE</sequence>
<keyword evidence="2" id="KW-0732">Signal</keyword>
<evidence type="ECO:0000259" key="3">
    <source>
        <dbReference type="Pfam" id="PF20094"/>
    </source>
</evidence>
<reference evidence="4 5" key="1">
    <citation type="submission" date="2021-03" db="EMBL/GenBank/DDBJ databases">
        <title>Fibrella sp. HMF5405 genome sequencing and assembly.</title>
        <authorList>
            <person name="Kang H."/>
            <person name="Kim H."/>
            <person name="Bae S."/>
            <person name="Joh K."/>
        </authorList>
    </citation>
    <scope>NUCLEOTIDE SEQUENCE [LARGE SCALE GENOMIC DNA]</scope>
    <source>
        <strain evidence="4 5">HMF5405</strain>
    </source>
</reference>
<feature type="domain" description="GWxTD" evidence="3">
    <location>
        <begin position="281"/>
        <end position="453"/>
    </location>
</feature>
<dbReference type="RefSeq" id="WP_207330916.1">
    <property type="nucleotide sequence ID" value="NZ_JAFMYW010000006.1"/>
</dbReference>
<evidence type="ECO:0000256" key="2">
    <source>
        <dbReference type="SAM" id="SignalP"/>
    </source>
</evidence>
<feature type="compositionally biased region" description="Polar residues" evidence="1">
    <location>
        <begin position="30"/>
        <end position="62"/>
    </location>
</feature>
<feature type="region of interest" description="Disordered" evidence="1">
    <location>
        <begin position="23"/>
        <end position="73"/>
    </location>
</feature>
<dbReference type="Pfam" id="PF20094">
    <property type="entry name" value="GWxTD_dom"/>
    <property type="match status" value="1"/>
</dbReference>
<dbReference type="NCBIfam" id="TIGR04514">
    <property type="entry name" value="GWxTD_dom"/>
    <property type="match status" value="1"/>
</dbReference>
<dbReference type="PROSITE" id="PS51257">
    <property type="entry name" value="PROKAR_LIPOPROTEIN"/>
    <property type="match status" value="1"/>
</dbReference>
<comment type="caution">
    <text evidence="4">The sequence shown here is derived from an EMBL/GenBank/DDBJ whole genome shotgun (WGS) entry which is preliminary data.</text>
</comment>
<evidence type="ECO:0000313" key="4">
    <source>
        <dbReference type="EMBL" id="MBO0950978.1"/>
    </source>
</evidence>
<gene>
    <name evidence="4" type="ORF">J2I46_20485</name>
</gene>
<protein>
    <submittedName>
        <fullName evidence="4">GWxTD domain-containing protein</fullName>
    </submittedName>
</protein>